<dbReference type="SUPFAM" id="SSF47648">
    <property type="entry name" value="Nucleoside phosphorylase/phosphoribosyltransferase N-terminal domain"/>
    <property type="match status" value="1"/>
</dbReference>
<dbReference type="InterPro" id="IPR017459">
    <property type="entry name" value="Glycosyl_Trfase_fam3_N_dom"/>
</dbReference>
<reference evidence="7 8" key="1">
    <citation type="submission" date="2024-11" db="EMBL/GenBank/DDBJ databases">
        <title>Chromosome-level genome assembly of the freshwater bivalve Anodonta woodiana.</title>
        <authorList>
            <person name="Chen X."/>
        </authorList>
    </citation>
    <scope>NUCLEOTIDE SEQUENCE [LARGE SCALE GENOMIC DNA]</scope>
    <source>
        <strain evidence="7">MN2024</strain>
        <tissue evidence="7">Gills</tissue>
    </source>
</reference>
<dbReference type="InterPro" id="IPR013102">
    <property type="entry name" value="PYNP_C"/>
</dbReference>
<dbReference type="Pfam" id="PF07831">
    <property type="entry name" value="PYNP_C"/>
    <property type="match status" value="1"/>
</dbReference>
<dbReference type="NCBIfam" id="NF004490">
    <property type="entry name" value="PRK05820.1"/>
    <property type="match status" value="1"/>
</dbReference>
<dbReference type="Gene3D" id="3.90.1170.30">
    <property type="entry name" value="Pyrimidine nucleoside phosphorylase-like, C-terminal domain"/>
    <property type="match status" value="1"/>
</dbReference>
<accession>A0ABD3XCS7</accession>
<dbReference type="PANTHER" id="PTHR10515">
    <property type="entry name" value="THYMIDINE PHOSPHORYLASE"/>
    <property type="match status" value="1"/>
</dbReference>
<dbReference type="EMBL" id="JBJQND010000003">
    <property type="protein sequence ID" value="KAL3883530.1"/>
    <property type="molecule type" value="Genomic_DNA"/>
</dbReference>
<proteinExistence type="inferred from homology"/>
<keyword evidence="3 5" id="KW-0328">Glycosyltransferase</keyword>
<gene>
    <name evidence="7" type="ORF">ACJMK2_029786</name>
</gene>
<dbReference type="SUPFAM" id="SSF52418">
    <property type="entry name" value="Nucleoside phosphorylase/phosphoribosyltransferase catalytic domain"/>
    <property type="match status" value="1"/>
</dbReference>
<dbReference type="FunFam" id="3.40.1030.10:FF:000003">
    <property type="entry name" value="Pyrimidine-nucleoside phosphorylase"/>
    <property type="match status" value="1"/>
</dbReference>
<dbReference type="Pfam" id="PF00591">
    <property type="entry name" value="Glycos_transf_3"/>
    <property type="match status" value="1"/>
</dbReference>
<comment type="caution">
    <text evidence="7">The sequence shown here is derived from an EMBL/GenBank/DDBJ whole genome shotgun (WGS) entry which is preliminary data.</text>
</comment>
<evidence type="ECO:0000256" key="2">
    <source>
        <dbReference type="ARBA" id="ARBA00011738"/>
    </source>
</evidence>
<keyword evidence="8" id="KW-1185">Reference proteome</keyword>
<protein>
    <recommendedName>
        <fullName evidence="5">Thymidine phosphorylase</fullName>
        <shortName evidence="5">TP</shortName>
        <ecNumber evidence="5">2.4.2.4</ecNumber>
    </recommendedName>
    <alternativeName>
        <fullName evidence="5">TdRPase</fullName>
    </alternativeName>
</protein>
<organism evidence="7 8">
    <name type="scientific">Sinanodonta woodiana</name>
    <name type="common">Chinese pond mussel</name>
    <name type="synonym">Anodonta woodiana</name>
    <dbReference type="NCBI Taxonomy" id="1069815"/>
    <lineage>
        <taxon>Eukaryota</taxon>
        <taxon>Metazoa</taxon>
        <taxon>Spiralia</taxon>
        <taxon>Lophotrochozoa</taxon>
        <taxon>Mollusca</taxon>
        <taxon>Bivalvia</taxon>
        <taxon>Autobranchia</taxon>
        <taxon>Heteroconchia</taxon>
        <taxon>Palaeoheterodonta</taxon>
        <taxon>Unionida</taxon>
        <taxon>Unionoidea</taxon>
        <taxon>Unionidae</taxon>
        <taxon>Unioninae</taxon>
        <taxon>Sinanodonta</taxon>
    </lineage>
</organism>
<comment type="similarity">
    <text evidence="1 5">Belongs to the thymidine/pyrimidine-nucleoside phosphorylase family.</text>
</comment>
<evidence type="ECO:0000256" key="4">
    <source>
        <dbReference type="ARBA" id="ARBA00022679"/>
    </source>
</evidence>
<comment type="function">
    <text evidence="5">Catalyzes the reversible phosphorolysis of thymidine. The produced molecules are then utilized as carbon and energy sources or in the rescue of pyrimidine bases for nucleotide synthesis.</text>
</comment>
<feature type="domain" description="Pyrimidine nucleoside phosphorylase C-terminal" evidence="6">
    <location>
        <begin position="365"/>
        <end position="439"/>
    </location>
</feature>
<dbReference type="Pfam" id="PF02885">
    <property type="entry name" value="Glycos_trans_3N"/>
    <property type="match status" value="1"/>
</dbReference>
<dbReference type="SMART" id="SM00941">
    <property type="entry name" value="PYNP_C"/>
    <property type="match status" value="1"/>
</dbReference>
<dbReference type="Gene3D" id="3.40.1030.10">
    <property type="entry name" value="Nucleoside phosphorylase/phosphoribosyltransferase catalytic domain"/>
    <property type="match status" value="1"/>
</dbReference>
<dbReference type="Gene3D" id="1.20.970.10">
    <property type="entry name" value="Transferase, Pyrimidine Nucleoside Phosphorylase, Chain C"/>
    <property type="match status" value="1"/>
</dbReference>
<dbReference type="AlphaFoldDB" id="A0ABD3XCS7"/>
<comment type="catalytic activity">
    <reaction evidence="5">
        <text>thymidine + phosphate = 2-deoxy-alpha-D-ribose 1-phosphate + thymine</text>
        <dbReference type="Rhea" id="RHEA:16037"/>
        <dbReference type="ChEBI" id="CHEBI:17748"/>
        <dbReference type="ChEBI" id="CHEBI:17821"/>
        <dbReference type="ChEBI" id="CHEBI:43474"/>
        <dbReference type="ChEBI" id="CHEBI:57259"/>
        <dbReference type="EC" id="2.4.2.4"/>
    </reaction>
</comment>
<keyword evidence="4 5" id="KW-0808">Transferase</keyword>
<dbReference type="InterPro" id="IPR018090">
    <property type="entry name" value="Pyrmidine_PPas_bac/euk"/>
</dbReference>
<dbReference type="InterPro" id="IPR036320">
    <property type="entry name" value="Glycosyl_Trfase_fam3_N_dom_sf"/>
</dbReference>
<evidence type="ECO:0000256" key="1">
    <source>
        <dbReference type="ARBA" id="ARBA00006915"/>
    </source>
</evidence>
<dbReference type="GO" id="GO:0006213">
    <property type="term" value="P:pyrimidine nucleoside metabolic process"/>
    <property type="evidence" value="ECO:0007669"/>
    <property type="project" value="UniProtKB-UniRule"/>
</dbReference>
<dbReference type="NCBIfam" id="TIGR02644">
    <property type="entry name" value="Y_phosphoryl"/>
    <property type="match status" value="1"/>
</dbReference>
<evidence type="ECO:0000256" key="5">
    <source>
        <dbReference type="PIRNR" id="PIRNR000478"/>
    </source>
</evidence>
<dbReference type="InterPro" id="IPR000053">
    <property type="entry name" value="Thymidine/pyrmidine_PPase"/>
</dbReference>
<evidence type="ECO:0000313" key="7">
    <source>
        <dbReference type="EMBL" id="KAL3883530.1"/>
    </source>
</evidence>
<dbReference type="InterPro" id="IPR035902">
    <property type="entry name" value="Nuc_phospho_transferase"/>
</dbReference>
<comment type="pathway">
    <text evidence="5">Pyrimidine metabolism; dTMP biosynthesis via salvage pathway; dTMP from thymine: step 1/2.</text>
</comment>
<dbReference type="EC" id="2.4.2.4" evidence="5"/>
<evidence type="ECO:0000313" key="8">
    <source>
        <dbReference type="Proteomes" id="UP001634394"/>
    </source>
</evidence>
<dbReference type="GO" id="GO:0009032">
    <property type="term" value="F:thymidine phosphorylase activity"/>
    <property type="evidence" value="ECO:0007669"/>
    <property type="project" value="UniProtKB-UniRule"/>
</dbReference>
<dbReference type="PANTHER" id="PTHR10515:SF0">
    <property type="entry name" value="THYMIDINE PHOSPHORYLASE"/>
    <property type="match status" value="1"/>
</dbReference>
<comment type="subunit">
    <text evidence="2 5">Homodimer.</text>
</comment>
<sequence>MTAIPKVNENEKKNLDLIIKKRDGKQLDESEIKLFIQHVIDGSFKDAQLGAMLMAIYMKDLSKVEVSHLTREMASSGEVFKWPQEWRGSIVDKHSTGGVGDKTSIILAPALAACGCKVPMVSGRHLGFTGGTLDKLESIPGFTTSRTSEQIVEALKEVGCCIVGQTANLDPADKIMYPTRDVTGTVDSLSLISASIMSKKMAEQLDALVLDVTTGLGAFMKTENRAKELAHMMVNIGKSLGVKTVAFLTDMNSPLGMAVGNSLEIIECLGALHGEGVPDLIDLVIQLGAQLLMDCGKARDETEATNRLTEVLNNGSAAEKFCAMMKKQGVDPDLANKLCLKGSDIRELLPRSKFKTELKSQKSGYVKRIDAMNCALVSNMLGADRDKTDNQINFGVGLEVLFSVGQQIQEGDSWIRVHHDEEVLTSDVEQLLMDALSVDSSKDPNLRPTRVIEIIS</sequence>
<evidence type="ECO:0000259" key="6">
    <source>
        <dbReference type="SMART" id="SM00941"/>
    </source>
</evidence>
<dbReference type="PIRSF" id="PIRSF000478">
    <property type="entry name" value="TP_PyNP"/>
    <property type="match status" value="1"/>
</dbReference>
<dbReference type="SUPFAM" id="SSF54680">
    <property type="entry name" value="Pyrimidine nucleoside phosphorylase C-terminal domain"/>
    <property type="match status" value="1"/>
</dbReference>
<dbReference type="Proteomes" id="UP001634394">
    <property type="component" value="Unassembled WGS sequence"/>
</dbReference>
<evidence type="ECO:0000256" key="3">
    <source>
        <dbReference type="ARBA" id="ARBA00022676"/>
    </source>
</evidence>
<dbReference type="InterPro" id="IPR000312">
    <property type="entry name" value="Glycosyl_Trfase_fam3"/>
</dbReference>
<dbReference type="InterPro" id="IPR036566">
    <property type="entry name" value="PYNP-like_C_sf"/>
</dbReference>
<name>A0ABD3XCS7_SINWO</name>